<evidence type="ECO:0000256" key="1">
    <source>
        <dbReference type="SAM" id="Phobius"/>
    </source>
</evidence>
<sequence>MKNDVTIMRVIMSLITPSLFPLSFIVPFTSRAFHTNSQSELPLSPSLLLLTFSLSNMLSIVHAHHTLSLSSSLHHPLYGLQFSLSLSLNLHFHLTICVSIYHYSVYIFLFQ</sequence>
<keyword evidence="1" id="KW-1133">Transmembrane helix</keyword>
<dbReference type="EMBL" id="JAYMYR010000004">
    <property type="protein sequence ID" value="KAK7370108.1"/>
    <property type="molecule type" value="Genomic_DNA"/>
</dbReference>
<accession>A0AAN9NGI5</accession>
<gene>
    <name evidence="2" type="ORF">VNO80_12164</name>
</gene>
<dbReference type="AlphaFoldDB" id="A0AAN9NGI5"/>
<keyword evidence="3" id="KW-1185">Reference proteome</keyword>
<keyword evidence="1" id="KW-0472">Membrane</keyword>
<comment type="caution">
    <text evidence="2">The sequence shown here is derived from an EMBL/GenBank/DDBJ whole genome shotgun (WGS) entry which is preliminary data.</text>
</comment>
<keyword evidence="1" id="KW-0812">Transmembrane</keyword>
<feature type="transmembrane region" description="Helical" evidence="1">
    <location>
        <begin position="90"/>
        <end position="110"/>
    </location>
</feature>
<reference evidence="2 3" key="1">
    <citation type="submission" date="2024-01" db="EMBL/GenBank/DDBJ databases">
        <title>The genomes of 5 underutilized Papilionoideae crops provide insights into root nodulation and disease resistanc.</title>
        <authorList>
            <person name="Jiang F."/>
        </authorList>
    </citation>
    <scope>NUCLEOTIDE SEQUENCE [LARGE SCALE GENOMIC DNA]</scope>
    <source>
        <strain evidence="2">JINMINGXINNONG_FW02</strain>
        <tissue evidence="2">Leaves</tissue>
    </source>
</reference>
<protein>
    <submittedName>
        <fullName evidence="2">Uncharacterized protein</fullName>
    </submittedName>
</protein>
<organism evidence="2 3">
    <name type="scientific">Phaseolus coccineus</name>
    <name type="common">Scarlet runner bean</name>
    <name type="synonym">Phaseolus multiflorus</name>
    <dbReference type="NCBI Taxonomy" id="3886"/>
    <lineage>
        <taxon>Eukaryota</taxon>
        <taxon>Viridiplantae</taxon>
        <taxon>Streptophyta</taxon>
        <taxon>Embryophyta</taxon>
        <taxon>Tracheophyta</taxon>
        <taxon>Spermatophyta</taxon>
        <taxon>Magnoliopsida</taxon>
        <taxon>eudicotyledons</taxon>
        <taxon>Gunneridae</taxon>
        <taxon>Pentapetalae</taxon>
        <taxon>rosids</taxon>
        <taxon>fabids</taxon>
        <taxon>Fabales</taxon>
        <taxon>Fabaceae</taxon>
        <taxon>Papilionoideae</taxon>
        <taxon>50 kb inversion clade</taxon>
        <taxon>NPAAA clade</taxon>
        <taxon>indigoferoid/millettioid clade</taxon>
        <taxon>Phaseoleae</taxon>
        <taxon>Phaseolus</taxon>
    </lineage>
</organism>
<evidence type="ECO:0000313" key="3">
    <source>
        <dbReference type="Proteomes" id="UP001374584"/>
    </source>
</evidence>
<feature type="transmembrane region" description="Helical" evidence="1">
    <location>
        <begin position="6"/>
        <end position="26"/>
    </location>
</feature>
<name>A0AAN9NGI5_PHACN</name>
<proteinExistence type="predicted"/>
<dbReference type="Proteomes" id="UP001374584">
    <property type="component" value="Unassembled WGS sequence"/>
</dbReference>
<evidence type="ECO:0000313" key="2">
    <source>
        <dbReference type="EMBL" id="KAK7370108.1"/>
    </source>
</evidence>